<dbReference type="InterPro" id="IPR036890">
    <property type="entry name" value="HATPase_C_sf"/>
</dbReference>
<dbReference type="GO" id="GO:0051082">
    <property type="term" value="F:unfolded protein binding"/>
    <property type="evidence" value="ECO:0007669"/>
    <property type="project" value="UniProtKB-UniRule"/>
</dbReference>
<dbReference type="InterPro" id="IPR037196">
    <property type="entry name" value="HSP90_C"/>
</dbReference>
<evidence type="ECO:0000256" key="2">
    <source>
        <dbReference type="ARBA" id="ARBA00008239"/>
    </source>
</evidence>
<dbReference type="SUPFAM" id="SSF54211">
    <property type="entry name" value="Ribosomal protein S5 domain 2-like"/>
    <property type="match status" value="1"/>
</dbReference>
<dbReference type="OrthoDB" id="9802640at2"/>
<dbReference type="Gene3D" id="1.20.120.790">
    <property type="entry name" value="Heat shock protein 90, C-terminal domain"/>
    <property type="match status" value="1"/>
</dbReference>
<dbReference type="Proteomes" id="UP000298603">
    <property type="component" value="Chromosome"/>
</dbReference>
<keyword evidence="6 8" id="KW-0346">Stress response</keyword>
<comment type="subcellular location">
    <subcellularLocation>
        <location evidence="1 8">Cytoplasm</location>
    </subcellularLocation>
</comment>
<evidence type="ECO:0000313" key="11">
    <source>
        <dbReference type="Proteomes" id="UP000298603"/>
    </source>
</evidence>
<dbReference type="Pfam" id="PF00183">
    <property type="entry name" value="HSP90"/>
    <property type="match status" value="1"/>
</dbReference>
<evidence type="ECO:0000256" key="6">
    <source>
        <dbReference type="ARBA" id="ARBA00023016"/>
    </source>
</evidence>
<dbReference type="SUPFAM" id="SSF110942">
    <property type="entry name" value="HSP90 C-terminal domain"/>
    <property type="match status" value="1"/>
</dbReference>
<dbReference type="InterPro" id="IPR020575">
    <property type="entry name" value="Hsp90_N"/>
</dbReference>
<dbReference type="Gene3D" id="3.30.230.80">
    <property type="match status" value="1"/>
</dbReference>
<evidence type="ECO:0000256" key="1">
    <source>
        <dbReference type="ARBA" id="ARBA00004496"/>
    </source>
</evidence>
<dbReference type="GO" id="GO:0005737">
    <property type="term" value="C:cytoplasm"/>
    <property type="evidence" value="ECO:0007669"/>
    <property type="project" value="UniProtKB-SubCell"/>
</dbReference>
<dbReference type="InterPro" id="IPR001404">
    <property type="entry name" value="Hsp90_fam"/>
</dbReference>
<dbReference type="PRINTS" id="PR00775">
    <property type="entry name" value="HEATSHOCK90"/>
</dbReference>
<feature type="binding site" evidence="9">
    <location>
        <position position="36"/>
    </location>
    <ligand>
        <name>ATP</name>
        <dbReference type="ChEBI" id="CHEBI:30616"/>
    </ligand>
</feature>
<feature type="region of interest" description="A; substrate-binding" evidence="8">
    <location>
        <begin position="1"/>
        <end position="337"/>
    </location>
</feature>
<dbReference type="SUPFAM" id="SSF55874">
    <property type="entry name" value="ATPase domain of HSP90 chaperone/DNA topoisomerase II/histidine kinase"/>
    <property type="match status" value="1"/>
</dbReference>
<feature type="binding site" evidence="9">
    <location>
        <position position="81"/>
    </location>
    <ligand>
        <name>ATP</name>
        <dbReference type="ChEBI" id="CHEBI:30616"/>
    </ligand>
</feature>
<dbReference type="FunFam" id="3.30.565.10:FF:000009">
    <property type="entry name" value="Molecular chaperone HtpG"/>
    <property type="match status" value="1"/>
</dbReference>
<dbReference type="HAMAP" id="MF_00505">
    <property type="entry name" value="HSP90"/>
    <property type="match status" value="1"/>
</dbReference>
<feature type="region of interest" description="C" evidence="8">
    <location>
        <begin position="553"/>
        <end position="624"/>
    </location>
</feature>
<feature type="binding site" evidence="9">
    <location>
        <position position="337"/>
    </location>
    <ligand>
        <name>ATP</name>
        <dbReference type="ChEBI" id="CHEBI:30616"/>
    </ligand>
</feature>
<keyword evidence="11" id="KW-1185">Reference proteome</keyword>
<keyword evidence="3 8" id="KW-0963">Cytoplasm</keyword>
<feature type="binding site" evidence="9">
    <location>
        <position position="176"/>
    </location>
    <ligand>
        <name>ATP</name>
        <dbReference type="ChEBI" id="CHEBI:30616"/>
    </ligand>
</feature>
<feature type="binding site" evidence="9">
    <location>
        <position position="86"/>
    </location>
    <ligand>
        <name>ATP</name>
        <dbReference type="ChEBI" id="CHEBI:30616"/>
    </ligand>
</feature>
<protein>
    <recommendedName>
        <fullName evidence="8">Chaperone protein HtpG</fullName>
    </recommendedName>
    <alternativeName>
        <fullName evidence="8">Heat shock protein HtpG</fullName>
    </alternativeName>
    <alternativeName>
        <fullName evidence="8">High temperature protein G</fullName>
    </alternativeName>
</protein>
<organism evidence="10 11">
    <name type="scientific">Buchnera aphidicola</name>
    <name type="common">Therioaphis trifolii</name>
    <dbReference type="NCBI Taxonomy" id="1241884"/>
    <lineage>
        <taxon>Bacteria</taxon>
        <taxon>Pseudomonadati</taxon>
        <taxon>Pseudomonadota</taxon>
        <taxon>Gammaproteobacteria</taxon>
        <taxon>Enterobacterales</taxon>
        <taxon>Erwiniaceae</taxon>
        <taxon>Buchnera</taxon>
    </lineage>
</organism>
<dbReference type="GO" id="GO:0140662">
    <property type="term" value="F:ATP-dependent protein folding chaperone"/>
    <property type="evidence" value="ECO:0007669"/>
    <property type="project" value="InterPro"/>
</dbReference>
<dbReference type="PANTHER" id="PTHR11528">
    <property type="entry name" value="HEAT SHOCK PROTEIN 90 FAMILY MEMBER"/>
    <property type="match status" value="1"/>
</dbReference>
<evidence type="ECO:0000256" key="8">
    <source>
        <dbReference type="HAMAP-Rule" id="MF_00505"/>
    </source>
</evidence>
<evidence type="ECO:0000256" key="5">
    <source>
        <dbReference type="ARBA" id="ARBA00022840"/>
    </source>
</evidence>
<accession>A0A4D6YDX7</accession>
<dbReference type="NCBIfam" id="NF003555">
    <property type="entry name" value="PRK05218.1"/>
    <property type="match status" value="1"/>
</dbReference>
<comment type="similarity">
    <text evidence="2 8">Belongs to the heat shock protein 90 family.</text>
</comment>
<dbReference type="Gene3D" id="3.30.565.10">
    <property type="entry name" value="Histidine kinase-like ATPase, C-terminal domain"/>
    <property type="match status" value="1"/>
</dbReference>
<dbReference type="GO" id="GO:0005524">
    <property type="term" value="F:ATP binding"/>
    <property type="evidence" value="ECO:0007669"/>
    <property type="project" value="UniProtKB-UniRule"/>
</dbReference>
<dbReference type="CDD" id="cd16927">
    <property type="entry name" value="HATPase_Hsp90-like"/>
    <property type="match status" value="1"/>
</dbReference>
<sequence length="624" mass="73487">MNINKKEKYEFQSETKQLLNLMIHSLYSNKEIFIRELISNASDAIDKMRFKLLSQKINNKNYKMRIRIIINKEERKIIISDNGIGMKKNEIINNLGVIASSGTRRFLESLPNNNINNNQLIGKFGVGFYSAFIVSDKVIVKTKHIDEINENNGIMWESSGKGNYFIKKINKIKNGTDVELYLKKEENQFLEEWKLREIINKYSDHISIPIEIQEYDKIKKNQSWKQINKAKALWTLNKSEIKEHEYKEFYQNITKDINEPLTWIHNKVEGIHEYISLLYIPSKLTWNILDQENKKNGLKLYVKKIYIMDDANQFLPNYLRFIKGILDTDNLPLNISREILQENHITTVLKTSLTKKVLKLIHLLSLEKNEKYKIFWKEFGLIFKEGIVEDIKNQERIASLLRFTSIKNNSKEQTLSLDQYINNMHEKQNKIYFLIADNYNTAITSPHLEIFYKNNIDVLLLSDKIDDWMMNYLIEFKGKKFQSINKIDQNSENLFNNSNKNIIITPEIEKFLNKIKTILKEKVQSVQLSTRLIKSPTILIADKNNISPQMSKLFIAAGQKIPPTKYTFEININHPLIIKIMNIQDNTINDWIHMLFNQALLSEHGTLENPNDFIKIINKLLIKY</sequence>
<keyword evidence="7 8" id="KW-0143">Chaperone</keyword>
<dbReference type="EMBL" id="CP032996">
    <property type="protein sequence ID" value="QCI27302.1"/>
    <property type="molecule type" value="Genomic_DNA"/>
</dbReference>
<dbReference type="Gene3D" id="3.40.50.11260">
    <property type="match status" value="1"/>
</dbReference>
<keyword evidence="5 8" id="KW-0067">ATP-binding</keyword>
<dbReference type="AlphaFoldDB" id="A0A4D6YDX7"/>
<comment type="subunit">
    <text evidence="8">Homodimer.</text>
</comment>
<comment type="caution">
    <text evidence="8">Lacks conserved residue(s) required for the propagation of feature annotation.</text>
</comment>
<dbReference type="GO" id="GO:0016887">
    <property type="term" value="F:ATP hydrolysis activity"/>
    <property type="evidence" value="ECO:0007669"/>
    <property type="project" value="InterPro"/>
</dbReference>
<evidence type="ECO:0000256" key="7">
    <source>
        <dbReference type="ARBA" id="ARBA00023186"/>
    </source>
</evidence>
<dbReference type="PIRSF" id="PIRSF002583">
    <property type="entry name" value="Hsp90"/>
    <property type="match status" value="1"/>
</dbReference>
<dbReference type="Pfam" id="PF13589">
    <property type="entry name" value="HATPase_c_3"/>
    <property type="match status" value="1"/>
</dbReference>
<feature type="binding site" evidence="9">
    <location>
        <begin position="101"/>
        <end position="102"/>
    </location>
    <ligand>
        <name>ATP</name>
        <dbReference type="ChEBI" id="CHEBI:30616"/>
    </ligand>
</feature>
<proteinExistence type="inferred from homology"/>
<feature type="binding site" evidence="9">
    <location>
        <position position="40"/>
    </location>
    <ligand>
        <name>ATP</name>
        <dbReference type="ChEBI" id="CHEBI:30616"/>
    </ligand>
</feature>
<reference evidence="10 11" key="1">
    <citation type="submission" date="2018-10" db="EMBL/GenBank/DDBJ databases">
        <title>Comparative functional genomics of the obligate endosymbiont Buchnera aphidicola.</title>
        <authorList>
            <person name="Chong R.A."/>
        </authorList>
    </citation>
    <scope>NUCLEOTIDE SEQUENCE [LARGE SCALE GENOMIC DNA]</scope>
    <source>
        <strain evidence="10 11">Tma</strain>
    </source>
</reference>
<feature type="binding site" evidence="9">
    <location>
        <position position="94"/>
    </location>
    <ligand>
        <name>ATP</name>
        <dbReference type="ChEBI" id="CHEBI:30616"/>
    </ligand>
</feature>
<comment type="function">
    <text evidence="8">Molecular chaperone. Has ATPase activity.</text>
</comment>
<evidence type="ECO:0000256" key="4">
    <source>
        <dbReference type="ARBA" id="ARBA00022741"/>
    </source>
</evidence>
<dbReference type="InterPro" id="IPR020568">
    <property type="entry name" value="Ribosomal_Su5_D2-typ_SF"/>
</dbReference>
<name>A0A4D6YDX7_9GAMM</name>
<evidence type="ECO:0000313" key="10">
    <source>
        <dbReference type="EMBL" id="QCI27302.1"/>
    </source>
</evidence>
<evidence type="ECO:0000256" key="9">
    <source>
        <dbReference type="PIRSR" id="PIRSR002583-1"/>
    </source>
</evidence>
<evidence type="ECO:0000256" key="3">
    <source>
        <dbReference type="ARBA" id="ARBA00022490"/>
    </source>
</evidence>
<keyword evidence="4 8" id="KW-0547">Nucleotide-binding</keyword>
<gene>
    <name evidence="8 10" type="primary">htpG</name>
    <name evidence="10" type="ORF">D9V81_01625</name>
</gene>